<keyword evidence="4 8" id="KW-0808">Transferase</keyword>
<protein>
    <recommendedName>
        <fullName evidence="8">Ribosomal RNA small subunit methyltransferase A</fullName>
        <ecNumber evidence="8">2.1.1.182</ecNumber>
    </recommendedName>
    <alternativeName>
        <fullName evidence="8">16S rRNA (adenine(1518)-N(6)/adenine(1519)-N(6))-dimethyltransferase</fullName>
    </alternativeName>
    <alternativeName>
        <fullName evidence="8">16S rRNA dimethyladenosine transferase</fullName>
    </alternativeName>
    <alternativeName>
        <fullName evidence="8">16S rRNA dimethylase</fullName>
    </alternativeName>
    <alternativeName>
        <fullName evidence="8">S-adenosylmethionine-6-N', N'-adenosyl(rRNA) dimethyltransferase</fullName>
    </alternativeName>
</protein>
<keyword evidence="3 8" id="KW-0489">Methyltransferase</keyword>
<evidence type="ECO:0000256" key="9">
    <source>
        <dbReference type="PROSITE-ProRule" id="PRU01026"/>
    </source>
</evidence>
<dbReference type="GO" id="GO:0052908">
    <property type="term" value="F:16S rRNA (adenine(1518)-N(6)/adenine(1519)-N(6))-dimethyltransferase activity"/>
    <property type="evidence" value="ECO:0007669"/>
    <property type="project" value="UniProtKB-EC"/>
</dbReference>
<keyword evidence="12" id="KW-1185">Reference proteome</keyword>
<dbReference type="SUPFAM" id="SSF53335">
    <property type="entry name" value="S-adenosyl-L-methionine-dependent methyltransferases"/>
    <property type="match status" value="1"/>
</dbReference>
<dbReference type="Gene3D" id="3.40.50.150">
    <property type="entry name" value="Vaccinia Virus protein VP39"/>
    <property type="match status" value="1"/>
</dbReference>
<dbReference type="GO" id="GO:0003723">
    <property type="term" value="F:RNA binding"/>
    <property type="evidence" value="ECO:0007669"/>
    <property type="project" value="UniProtKB-UniRule"/>
</dbReference>
<evidence type="ECO:0000256" key="3">
    <source>
        <dbReference type="ARBA" id="ARBA00022603"/>
    </source>
</evidence>
<evidence type="ECO:0000256" key="5">
    <source>
        <dbReference type="ARBA" id="ARBA00022691"/>
    </source>
</evidence>
<dbReference type="FunFam" id="3.40.50.150:FF:000023">
    <property type="entry name" value="Ribosomal RNA small subunit methyltransferase A"/>
    <property type="match status" value="1"/>
</dbReference>
<dbReference type="EC" id="2.1.1.182" evidence="8"/>
<evidence type="ECO:0000256" key="8">
    <source>
        <dbReference type="HAMAP-Rule" id="MF_00607"/>
    </source>
</evidence>
<dbReference type="HAMAP" id="MF_00607">
    <property type="entry name" value="16SrRNA_methyltr_A"/>
    <property type="match status" value="1"/>
</dbReference>
<dbReference type="PROSITE" id="PS01131">
    <property type="entry name" value="RRNA_A_DIMETH"/>
    <property type="match status" value="1"/>
</dbReference>
<comment type="subcellular location">
    <subcellularLocation>
        <location evidence="8">Cytoplasm</location>
    </subcellularLocation>
</comment>
<evidence type="ECO:0000256" key="7">
    <source>
        <dbReference type="ARBA" id="ARBA00049167"/>
    </source>
</evidence>
<dbReference type="GO" id="GO:0005829">
    <property type="term" value="C:cytosol"/>
    <property type="evidence" value="ECO:0007669"/>
    <property type="project" value="TreeGrafter"/>
</dbReference>
<sequence>MAKFKTKKSLGQNFLENQRIIEQISDLAELDNNTDAIEIGVGSANLTTALAQRSRRVLGFEIDSSLIPILEKKLFNYPNVLITFGDVLKLNFRQEIEEQLKEVESLSLVANIPYYITSPIIHLILESGLKFKNIVLMVQKEVAERLVAKPNTSEYSVLSVYVHEFCEPQIEFIVGKNNFYPVPKVDSAVISLKQFPMTKTLDEIRAEMHLVQLSFANRRKQIKNNLAALTNNPEQQAEITEILTKLFGNSKIRAQELSIEQFQKLLKELKEREIL</sequence>
<dbReference type="PROSITE" id="PS51689">
    <property type="entry name" value="SAM_RNA_A_N6_MT"/>
    <property type="match status" value="1"/>
</dbReference>
<feature type="binding site" evidence="8 9">
    <location>
        <position position="15"/>
    </location>
    <ligand>
        <name>S-adenosyl-L-methionine</name>
        <dbReference type="ChEBI" id="CHEBI:59789"/>
    </ligand>
</feature>
<reference evidence="11 12" key="1">
    <citation type="journal article" date="2023" name="Microbiol. Spectr.">
        <title>Symbiosis of Carpenter Bees with Uncharacterized Lactic Acid Bacteria Showing NAD Auxotrophy.</title>
        <authorList>
            <person name="Kawasaki S."/>
            <person name="Ozawa K."/>
            <person name="Mori T."/>
            <person name="Yamamoto A."/>
            <person name="Ito M."/>
            <person name="Ohkuma M."/>
            <person name="Sakamoto M."/>
            <person name="Matsutani M."/>
        </authorList>
    </citation>
    <scope>NUCLEOTIDE SEQUENCE [LARGE SCALE GENOMIC DNA]</scope>
    <source>
        <strain evidence="11 12">XA3</strain>
    </source>
</reference>
<evidence type="ECO:0000313" key="12">
    <source>
        <dbReference type="Proteomes" id="UP001321861"/>
    </source>
</evidence>
<dbReference type="KEGG" id="xap:XA3_08790"/>
<dbReference type="InterPro" id="IPR001737">
    <property type="entry name" value="KsgA/Erm"/>
</dbReference>
<keyword evidence="5 8" id="KW-0949">S-adenosyl-L-methionine</keyword>
<feature type="domain" description="Ribosomal RNA adenine methylase transferase N-terminal" evidence="10">
    <location>
        <begin position="20"/>
        <end position="196"/>
    </location>
</feature>
<keyword evidence="6 8" id="KW-0694">RNA-binding</keyword>
<dbReference type="EMBL" id="AP026802">
    <property type="protein sequence ID" value="BDR58438.1"/>
    <property type="molecule type" value="Genomic_DNA"/>
</dbReference>
<dbReference type="Gene3D" id="1.10.8.100">
    <property type="entry name" value="Ribosomal RNA adenine dimethylase-like, domain 2"/>
    <property type="match status" value="1"/>
</dbReference>
<dbReference type="PANTHER" id="PTHR11727:SF7">
    <property type="entry name" value="DIMETHYLADENOSINE TRANSFERASE-RELATED"/>
    <property type="match status" value="1"/>
</dbReference>
<dbReference type="NCBIfam" id="TIGR00755">
    <property type="entry name" value="ksgA"/>
    <property type="match status" value="1"/>
</dbReference>
<dbReference type="SMART" id="SM00650">
    <property type="entry name" value="rADc"/>
    <property type="match status" value="1"/>
</dbReference>
<keyword evidence="2 8" id="KW-0698">rRNA processing</keyword>
<evidence type="ECO:0000256" key="2">
    <source>
        <dbReference type="ARBA" id="ARBA00022552"/>
    </source>
</evidence>
<name>A0AAU9D4K6_9LACO</name>
<dbReference type="InterPro" id="IPR023165">
    <property type="entry name" value="rRNA_Ade_diMease-like_C"/>
</dbReference>
<comment type="catalytic activity">
    <reaction evidence="7">
        <text>adenosine(2085) in 23S rRNA + 2 S-adenosyl-L-methionine = N(6)-dimethyladenosine(2085) in 23S rRNA + 2 S-adenosyl-L-homocysteine + 2 H(+)</text>
        <dbReference type="Rhea" id="RHEA:42784"/>
        <dbReference type="Rhea" id="RHEA-COMP:10237"/>
        <dbReference type="Rhea" id="RHEA-COMP:10238"/>
        <dbReference type="ChEBI" id="CHEBI:15378"/>
        <dbReference type="ChEBI" id="CHEBI:57856"/>
        <dbReference type="ChEBI" id="CHEBI:59789"/>
        <dbReference type="ChEBI" id="CHEBI:74411"/>
        <dbReference type="ChEBI" id="CHEBI:74493"/>
        <dbReference type="EC" id="2.1.1.184"/>
    </reaction>
</comment>
<dbReference type="InterPro" id="IPR011530">
    <property type="entry name" value="rRNA_adenine_dimethylase"/>
</dbReference>
<dbReference type="CDD" id="cd02440">
    <property type="entry name" value="AdoMet_MTases"/>
    <property type="match status" value="1"/>
</dbReference>
<feature type="binding site" evidence="8 9">
    <location>
        <position position="61"/>
    </location>
    <ligand>
        <name>S-adenosyl-L-methionine</name>
        <dbReference type="ChEBI" id="CHEBI:59789"/>
    </ligand>
</feature>
<comment type="similarity">
    <text evidence="8">Belongs to the class I-like SAM-binding methyltransferase superfamily. rRNA adenine N(6)-methyltransferase family. RsmA subfamily.</text>
</comment>
<dbReference type="InterPro" id="IPR020598">
    <property type="entry name" value="rRNA_Ade_methylase_Trfase_N"/>
</dbReference>
<evidence type="ECO:0000256" key="4">
    <source>
        <dbReference type="ARBA" id="ARBA00022679"/>
    </source>
</evidence>
<dbReference type="InterPro" id="IPR029063">
    <property type="entry name" value="SAM-dependent_MTases_sf"/>
</dbReference>
<dbReference type="Pfam" id="PF00398">
    <property type="entry name" value="RrnaAD"/>
    <property type="match status" value="1"/>
</dbReference>
<evidence type="ECO:0000259" key="10">
    <source>
        <dbReference type="SMART" id="SM00650"/>
    </source>
</evidence>
<dbReference type="AlphaFoldDB" id="A0AAU9D4K6"/>
<organism evidence="11 12">
    <name type="scientific">Xylocopilactobacillus apicola</name>
    <dbReference type="NCBI Taxonomy" id="2932184"/>
    <lineage>
        <taxon>Bacteria</taxon>
        <taxon>Bacillati</taxon>
        <taxon>Bacillota</taxon>
        <taxon>Bacilli</taxon>
        <taxon>Lactobacillales</taxon>
        <taxon>Lactobacillaceae</taxon>
        <taxon>Xylocopilactobacillus</taxon>
    </lineage>
</organism>
<feature type="binding site" evidence="8 9">
    <location>
        <position position="111"/>
    </location>
    <ligand>
        <name>S-adenosyl-L-methionine</name>
        <dbReference type="ChEBI" id="CHEBI:59789"/>
    </ligand>
</feature>
<accession>A0AAU9D4K6</accession>
<proteinExistence type="inferred from homology"/>
<gene>
    <name evidence="8 11" type="primary">rsmA</name>
    <name evidence="8" type="synonym">ksgA</name>
    <name evidence="11" type="ORF">XA3_08790</name>
</gene>
<feature type="binding site" evidence="8 9">
    <location>
        <position position="40"/>
    </location>
    <ligand>
        <name>S-adenosyl-L-methionine</name>
        <dbReference type="ChEBI" id="CHEBI:59789"/>
    </ligand>
</feature>
<dbReference type="Proteomes" id="UP001321861">
    <property type="component" value="Chromosome"/>
</dbReference>
<feature type="binding site" evidence="8 9">
    <location>
        <position position="13"/>
    </location>
    <ligand>
        <name>S-adenosyl-L-methionine</name>
        <dbReference type="ChEBI" id="CHEBI:59789"/>
    </ligand>
</feature>
<evidence type="ECO:0000256" key="6">
    <source>
        <dbReference type="ARBA" id="ARBA00022884"/>
    </source>
</evidence>
<evidence type="ECO:0000256" key="1">
    <source>
        <dbReference type="ARBA" id="ARBA00022490"/>
    </source>
</evidence>
<comment type="catalytic activity">
    <reaction evidence="8">
        <text>adenosine(1518)/adenosine(1519) in 16S rRNA + 4 S-adenosyl-L-methionine = N(6)-dimethyladenosine(1518)/N(6)-dimethyladenosine(1519) in 16S rRNA + 4 S-adenosyl-L-homocysteine + 4 H(+)</text>
        <dbReference type="Rhea" id="RHEA:19609"/>
        <dbReference type="Rhea" id="RHEA-COMP:10232"/>
        <dbReference type="Rhea" id="RHEA-COMP:10233"/>
        <dbReference type="ChEBI" id="CHEBI:15378"/>
        <dbReference type="ChEBI" id="CHEBI:57856"/>
        <dbReference type="ChEBI" id="CHEBI:59789"/>
        <dbReference type="ChEBI" id="CHEBI:74411"/>
        <dbReference type="ChEBI" id="CHEBI:74493"/>
        <dbReference type="EC" id="2.1.1.182"/>
    </reaction>
</comment>
<dbReference type="RefSeq" id="WP_317636339.1">
    <property type="nucleotide sequence ID" value="NZ_AP026802.1"/>
</dbReference>
<dbReference type="GO" id="GO:0052910">
    <property type="term" value="F:23S rRNA (adenine(2085)-N(6))-dimethyltransferase activity"/>
    <property type="evidence" value="ECO:0007669"/>
    <property type="project" value="UniProtKB-EC"/>
</dbReference>
<feature type="binding site" evidence="8 9">
    <location>
        <position position="86"/>
    </location>
    <ligand>
        <name>S-adenosyl-L-methionine</name>
        <dbReference type="ChEBI" id="CHEBI:59789"/>
    </ligand>
</feature>
<evidence type="ECO:0000313" key="11">
    <source>
        <dbReference type="EMBL" id="BDR58438.1"/>
    </source>
</evidence>
<dbReference type="InterPro" id="IPR020596">
    <property type="entry name" value="rRNA_Ade_Mease_Trfase_CS"/>
</dbReference>
<comment type="function">
    <text evidence="8">Specifically dimethylates two adjacent adenosines (A1518 and A1519) in the loop of a conserved hairpin near the 3'-end of 16S rRNA in the 30S particle. May play a critical role in biogenesis of 30S subunits.</text>
</comment>
<dbReference type="PANTHER" id="PTHR11727">
    <property type="entry name" value="DIMETHYLADENOSINE TRANSFERASE"/>
    <property type="match status" value="1"/>
</dbReference>
<keyword evidence="1 8" id="KW-0963">Cytoplasm</keyword>